<dbReference type="EMBL" id="JBIAZM010000010">
    <property type="protein sequence ID" value="MFF5202745.1"/>
    <property type="molecule type" value="Genomic_DNA"/>
</dbReference>
<gene>
    <name evidence="2" type="ORF">ACFY3B_24360</name>
</gene>
<keyword evidence="1" id="KW-1133">Transmembrane helix</keyword>
<dbReference type="RefSeq" id="WP_210865444.1">
    <property type="nucleotide sequence ID" value="NZ_JBEZDH010000003.1"/>
</dbReference>
<comment type="caution">
    <text evidence="2">The sequence shown here is derived from an EMBL/GenBank/DDBJ whole genome shotgun (WGS) entry which is preliminary data.</text>
</comment>
<organism evidence="2 3">
    <name type="scientific">Micromonospora parva</name>
    <dbReference type="NCBI Taxonomy" id="1464048"/>
    <lineage>
        <taxon>Bacteria</taxon>
        <taxon>Bacillati</taxon>
        <taxon>Actinomycetota</taxon>
        <taxon>Actinomycetes</taxon>
        <taxon>Micromonosporales</taxon>
        <taxon>Micromonosporaceae</taxon>
        <taxon>Micromonospora</taxon>
    </lineage>
</organism>
<feature type="transmembrane region" description="Helical" evidence="1">
    <location>
        <begin position="228"/>
        <end position="248"/>
    </location>
</feature>
<reference evidence="2 3" key="1">
    <citation type="submission" date="2024-10" db="EMBL/GenBank/DDBJ databases">
        <title>The Natural Products Discovery Center: Release of the First 8490 Sequenced Strains for Exploring Actinobacteria Biosynthetic Diversity.</title>
        <authorList>
            <person name="Kalkreuter E."/>
            <person name="Kautsar S.A."/>
            <person name="Yang D."/>
            <person name="Bader C.D."/>
            <person name="Teijaro C.N."/>
            <person name="Fluegel L."/>
            <person name="Davis C.M."/>
            <person name="Simpson J.R."/>
            <person name="Lauterbach L."/>
            <person name="Steele A.D."/>
            <person name="Gui C."/>
            <person name="Meng S."/>
            <person name="Li G."/>
            <person name="Viehrig K."/>
            <person name="Ye F."/>
            <person name="Su P."/>
            <person name="Kiefer A.F."/>
            <person name="Nichols A."/>
            <person name="Cepeda A.J."/>
            <person name="Yan W."/>
            <person name="Fan B."/>
            <person name="Jiang Y."/>
            <person name="Adhikari A."/>
            <person name="Zheng C.-J."/>
            <person name="Schuster L."/>
            <person name="Cowan T.M."/>
            <person name="Smanski M.J."/>
            <person name="Chevrette M.G."/>
            <person name="De Carvalho L.P.S."/>
            <person name="Shen B."/>
        </authorList>
    </citation>
    <scope>NUCLEOTIDE SEQUENCE [LARGE SCALE GENOMIC DNA]</scope>
    <source>
        <strain evidence="2 3">NPDC000140</strain>
    </source>
</reference>
<protein>
    <recommendedName>
        <fullName evidence="4">PH domain-containing protein</fullName>
    </recommendedName>
</protein>
<dbReference type="Proteomes" id="UP001602287">
    <property type="component" value="Unassembled WGS sequence"/>
</dbReference>
<evidence type="ECO:0000313" key="2">
    <source>
        <dbReference type="EMBL" id="MFF5202745.1"/>
    </source>
</evidence>
<keyword evidence="3" id="KW-1185">Reference proteome</keyword>
<keyword evidence="1" id="KW-0812">Transmembrane</keyword>
<evidence type="ECO:0000313" key="3">
    <source>
        <dbReference type="Proteomes" id="UP001602287"/>
    </source>
</evidence>
<evidence type="ECO:0000256" key="1">
    <source>
        <dbReference type="SAM" id="Phobius"/>
    </source>
</evidence>
<name>A0ABW6VZI2_9ACTN</name>
<feature type="transmembrane region" description="Helical" evidence="1">
    <location>
        <begin position="432"/>
        <end position="456"/>
    </location>
</feature>
<feature type="transmembrane region" description="Helical" evidence="1">
    <location>
        <begin position="36"/>
        <end position="57"/>
    </location>
</feature>
<feature type="transmembrane region" description="Helical" evidence="1">
    <location>
        <begin position="201"/>
        <end position="222"/>
    </location>
</feature>
<proteinExistence type="predicted"/>
<evidence type="ECO:0008006" key="4">
    <source>
        <dbReference type="Google" id="ProtNLM"/>
    </source>
</evidence>
<accession>A0ABW6VZI2</accession>
<keyword evidence="1" id="KW-0472">Membrane</keyword>
<feature type="transmembrane region" description="Helical" evidence="1">
    <location>
        <begin position="394"/>
        <end position="412"/>
    </location>
</feature>
<sequence>MKVRQPYFDRLVLLLFGMLLLTGAVGIAYAMLDVAWVGLFLSAAAVAFGLATGGRLVRDAVLPFRVDVDPQGLSVRTSKLNRQLRWDEVDAVVLADPPATAGRHLLRGPRLLLVPAAGVSLGVPLPEKSPVDGRPAIELFELAEVAYDEDEFTRDLAVLAGERFQQLSRQLVPPADGVPLRRFPDQPERARLNRWLDRRRAVLFVGWYLVVLVPALVLVVVATQRNELLGAIVLVVSLVVVGIVTTVVRRLTESCRDLIDTEAMIDGADLVIGSAPASPRISLLSGIVTVLRPGQLNGFGDAWLLARSTDEEPLVPLLLLGDPRTGLLRDRDDLRALEAVLRRSADERDRAAGRQLDELAARAPSSPTVPPAGARPARAHATALWQASKGVGRAVVLLGVVVTVVIAGGWVVEEAAFVGPALIVTAVGMLGVWIVYAVYRVLVFGAALLTIVARVFR</sequence>